<keyword evidence="1" id="KW-0175">Coiled coil</keyword>
<evidence type="ECO:0000313" key="3">
    <source>
        <dbReference type="Proteomes" id="UP000516437"/>
    </source>
</evidence>
<dbReference type="EMBL" id="RXIC02000023">
    <property type="protein sequence ID" value="KAB1213646.1"/>
    <property type="molecule type" value="Genomic_DNA"/>
</dbReference>
<accession>A0A6A1VNY1</accession>
<reference evidence="2 3" key="1">
    <citation type="journal article" date="2019" name="Plant Biotechnol. J.">
        <title>The red bayberry genome and genetic basis of sex determination.</title>
        <authorList>
            <person name="Jia H.M."/>
            <person name="Jia H.J."/>
            <person name="Cai Q.L."/>
            <person name="Wang Y."/>
            <person name="Zhao H.B."/>
            <person name="Yang W.F."/>
            <person name="Wang G.Y."/>
            <person name="Li Y.H."/>
            <person name="Zhan D.L."/>
            <person name="Shen Y.T."/>
            <person name="Niu Q.F."/>
            <person name="Chang L."/>
            <person name="Qiu J."/>
            <person name="Zhao L."/>
            <person name="Xie H.B."/>
            <person name="Fu W.Y."/>
            <person name="Jin J."/>
            <person name="Li X.W."/>
            <person name="Jiao Y."/>
            <person name="Zhou C.C."/>
            <person name="Tu T."/>
            <person name="Chai C.Y."/>
            <person name="Gao J.L."/>
            <person name="Fan L.J."/>
            <person name="van de Weg E."/>
            <person name="Wang J.Y."/>
            <person name="Gao Z.S."/>
        </authorList>
    </citation>
    <scope>NUCLEOTIDE SEQUENCE [LARGE SCALE GENOMIC DNA]</scope>
    <source>
        <tissue evidence="2">Leaves</tissue>
    </source>
</reference>
<keyword evidence="3" id="KW-1185">Reference proteome</keyword>
<feature type="coiled-coil region" evidence="1">
    <location>
        <begin position="54"/>
        <end position="88"/>
    </location>
</feature>
<sequence>MCKTLVAEISKDKLGIWWGKLKSLQEAGFKVEFVVDRLTKVTRSYFRLEAKKRESEMSAKVEAISRELEAMSRELKALQQTVRSYEKHPVMKWTFAGEGLL</sequence>
<dbReference type="AlphaFoldDB" id="A0A6A1VNY1"/>
<dbReference type="Proteomes" id="UP000516437">
    <property type="component" value="Chromosome 5"/>
</dbReference>
<evidence type="ECO:0000313" key="2">
    <source>
        <dbReference type="EMBL" id="KAB1213646.1"/>
    </source>
</evidence>
<comment type="caution">
    <text evidence="2">The sequence shown here is derived from an EMBL/GenBank/DDBJ whole genome shotgun (WGS) entry which is preliminary data.</text>
</comment>
<name>A0A6A1VNY1_9ROSI</name>
<protein>
    <submittedName>
        <fullName evidence="2">Uncharacterized protein</fullName>
    </submittedName>
</protein>
<organism evidence="2 3">
    <name type="scientific">Morella rubra</name>
    <name type="common">Chinese bayberry</name>
    <dbReference type="NCBI Taxonomy" id="262757"/>
    <lineage>
        <taxon>Eukaryota</taxon>
        <taxon>Viridiplantae</taxon>
        <taxon>Streptophyta</taxon>
        <taxon>Embryophyta</taxon>
        <taxon>Tracheophyta</taxon>
        <taxon>Spermatophyta</taxon>
        <taxon>Magnoliopsida</taxon>
        <taxon>eudicotyledons</taxon>
        <taxon>Gunneridae</taxon>
        <taxon>Pentapetalae</taxon>
        <taxon>rosids</taxon>
        <taxon>fabids</taxon>
        <taxon>Fagales</taxon>
        <taxon>Myricaceae</taxon>
        <taxon>Morella</taxon>
    </lineage>
</organism>
<evidence type="ECO:0000256" key="1">
    <source>
        <dbReference type="SAM" id="Coils"/>
    </source>
</evidence>
<gene>
    <name evidence="2" type="ORF">CJ030_MR5G020285</name>
</gene>
<proteinExistence type="predicted"/>